<dbReference type="EnsemblBacteria" id="BAC89146">
    <property type="protein sequence ID" value="BAC89146"/>
    <property type="gene ID" value="BAC89146"/>
</dbReference>
<keyword evidence="5" id="KW-1185">Reference proteome</keyword>
<evidence type="ECO:0000313" key="5">
    <source>
        <dbReference type="Proteomes" id="UP000000557"/>
    </source>
</evidence>
<gene>
    <name evidence="4" type="ordered locus">glr1205</name>
</gene>
<accession>Q7NLC1</accession>
<sequence>MNMKRVVTALLSGVAFFGIFAPSAQAQFAEGLYVQAGGGASFPNRIGTSLGTAINLNTGYTAFGAIGYGINNGFRIEGEFAYSSFDVSSLVFQGNTSAGRGDIDTYSGLVNIYYDLLFPEITDIVSPYIGAGAGVSSISANNITAPGFTTVNGSSTVFAYQFKAGLGFRLGSSATILLGYRYFATAAPGFTDNLGTSLTTDSPNIHNVELGFRFSF</sequence>
<proteinExistence type="predicted"/>
<evidence type="ECO:0000313" key="4">
    <source>
        <dbReference type="EMBL" id="BAC89146.1"/>
    </source>
</evidence>
<dbReference type="Pfam" id="PF13505">
    <property type="entry name" value="OMP_b-brl"/>
    <property type="match status" value="1"/>
</dbReference>
<dbReference type="OrthoDB" id="518103at2"/>
<protein>
    <submittedName>
        <fullName evidence="4">Glr1205 protein</fullName>
    </submittedName>
</protein>
<dbReference type="STRING" id="251221.gene:10758684"/>
<dbReference type="Gene3D" id="2.40.160.20">
    <property type="match status" value="1"/>
</dbReference>
<dbReference type="InterPro" id="IPR011250">
    <property type="entry name" value="OMP/PagP_B-barrel"/>
</dbReference>
<dbReference type="eggNOG" id="COG3637">
    <property type="taxonomic scope" value="Bacteria"/>
</dbReference>
<dbReference type="SUPFAM" id="SSF56925">
    <property type="entry name" value="OMPA-like"/>
    <property type="match status" value="1"/>
</dbReference>
<dbReference type="InParanoid" id="Q7NLC1"/>
<dbReference type="Proteomes" id="UP000000557">
    <property type="component" value="Chromosome"/>
</dbReference>
<organism evidence="4 5">
    <name type="scientific">Gloeobacter violaceus (strain ATCC 29082 / PCC 7421)</name>
    <dbReference type="NCBI Taxonomy" id="251221"/>
    <lineage>
        <taxon>Bacteria</taxon>
        <taxon>Bacillati</taxon>
        <taxon>Cyanobacteriota</taxon>
        <taxon>Cyanophyceae</taxon>
        <taxon>Gloeobacterales</taxon>
        <taxon>Gloeobacteraceae</taxon>
        <taxon>Gloeobacter</taxon>
    </lineage>
</organism>
<evidence type="ECO:0000259" key="3">
    <source>
        <dbReference type="Pfam" id="PF13505"/>
    </source>
</evidence>
<dbReference type="KEGG" id="gvi:glr1205"/>
<evidence type="ECO:0000256" key="1">
    <source>
        <dbReference type="ARBA" id="ARBA00022729"/>
    </source>
</evidence>
<keyword evidence="1 2" id="KW-0732">Signal</keyword>
<dbReference type="AlphaFoldDB" id="Q7NLC1"/>
<feature type="signal peptide" evidence="2">
    <location>
        <begin position="1"/>
        <end position="26"/>
    </location>
</feature>
<reference evidence="4 5" key="2">
    <citation type="journal article" date="2003" name="DNA Res.">
        <title>Complete genome structure of Gloeobacter violaceus PCC 7421, a cyanobacterium that lacks thylakoids (supplement).</title>
        <authorList>
            <person name="Nakamura Y."/>
            <person name="Kaneko T."/>
            <person name="Sato S."/>
            <person name="Mimuro M."/>
            <person name="Miyashita H."/>
            <person name="Tsuchiya T."/>
            <person name="Sasamoto S."/>
            <person name="Watanabe A."/>
            <person name="Kawashima K."/>
            <person name="Kishida Y."/>
            <person name="Kiyokawa C."/>
            <person name="Kohara M."/>
            <person name="Matsumoto M."/>
            <person name="Matsuno A."/>
            <person name="Nakazaki N."/>
            <person name="Shimpo S."/>
            <person name="Takeuchi C."/>
            <person name="Yamada M."/>
            <person name="Tabata S."/>
        </authorList>
    </citation>
    <scope>NUCLEOTIDE SEQUENCE [LARGE SCALE GENOMIC DNA]</scope>
    <source>
        <strain evidence="5">ATCC 29082 / PCC 7421</strain>
    </source>
</reference>
<name>Q7NLC1_GLOVI</name>
<reference evidence="4 5" key="1">
    <citation type="journal article" date="2003" name="DNA Res.">
        <title>Complete genome structure of Gloeobacter violaceus PCC 7421, a cyanobacterium that lacks thylakoids.</title>
        <authorList>
            <person name="Nakamura Y."/>
            <person name="Kaneko T."/>
            <person name="Sato S."/>
            <person name="Mimuro M."/>
            <person name="Miyashita H."/>
            <person name="Tsuchiya T."/>
            <person name="Sasamoto S."/>
            <person name="Watanabe A."/>
            <person name="Kawashima K."/>
            <person name="Kishida Y."/>
            <person name="Kiyokawa C."/>
            <person name="Kohara M."/>
            <person name="Matsumoto M."/>
            <person name="Matsuno A."/>
            <person name="Nakazaki N."/>
            <person name="Shimpo S."/>
            <person name="Takeuchi C."/>
            <person name="Yamada M."/>
            <person name="Tabata S."/>
        </authorList>
    </citation>
    <scope>NUCLEOTIDE SEQUENCE [LARGE SCALE GENOMIC DNA]</scope>
    <source>
        <strain evidence="5">ATCC 29082 / PCC 7421</strain>
    </source>
</reference>
<evidence type="ECO:0000256" key="2">
    <source>
        <dbReference type="SAM" id="SignalP"/>
    </source>
</evidence>
<feature type="chain" id="PRO_5004288902" evidence="2">
    <location>
        <begin position="27"/>
        <end position="216"/>
    </location>
</feature>
<feature type="domain" description="Outer membrane protein beta-barrel" evidence="3">
    <location>
        <begin position="14"/>
        <end position="214"/>
    </location>
</feature>
<dbReference type="HOGENOM" id="CLU_057473_4_0_3"/>
<dbReference type="EMBL" id="BA000045">
    <property type="protein sequence ID" value="BAC89146.1"/>
    <property type="molecule type" value="Genomic_DNA"/>
</dbReference>
<dbReference type="InterPro" id="IPR027385">
    <property type="entry name" value="Beta-barrel_OMP"/>
</dbReference>